<reference evidence="5 6" key="1">
    <citation type="submission" date="2022-10" db="EMBL/GenBank/DDBJ databases">
        <title>Description of Fervidibacillus gen. nov. in the family Fervidibacillaceae fam. nov. with two species, Fervidibacillus albus sp. nov., and Fervidibacillus halotolerans sp. nov., isolated from tidal flat sediments.</title>
        <authorList>
            <person name="Kwon K.K."/>
            <person name="Yang S.-H."/>
        </authorList>
    </citation>
    <scope>NUCLEOTIDE SEQUENCE [LARGE SCALE GENOMIC DNA]</scope>
    <source>
        <strain evidence="5 6">DSM 23332</strain>
    </source>
</reference>
<dbReference type="NCBIfam" id="TIGR01256">
    <property type="entry name" value="modA"/>
    <property type="match status" value="1"/>
</dbReference>
<evidence type="ECO:0000256" key="2">
    <source>
        <dbReference type="ARBA" id="ARBA00022723"/>
    </source>
</evidence>
<keyword evidence="6" id="KW-1185">Reference proteome</keyword>
<dbReference type="PANTHER" id="PTHR30632">
    <property type="entry name" value="MOLYBDATE-BINDING PERIPLASMIC PROTEIN"/>
    <property type="match status" value="1"/>
</dbReference>
<dbReference type="Gene3D" id="3.40.190.10">
    <property type="entry name" value="Periplasmic binding protein-like II"/>
    <property type="match status" value="2"/>
</dbReference>
<organism evidence="5 6">
    <name type="scientific">Pallidibacillus thermolactis</name>
    <dbReference type="NCBI Taxonomy" id="251051"/>
    <lineage>
        <taxon>Bacteria</taxon>
        <taxon>Bacillati</taxon>
        <taxon>Bacillota</taxon>
        <taxon>Bacilli</taxon>
        <taxon>Bacillales</taxon>
        <taxon>Bacillaceae</taxon>
        <taxon>Pallidibacillus</taxon>
    </lineage>
</organism>
<evidence type="ECO:0000313" key="6">
    <source>
        <dbReference type="Proteomes" id="UP001208656"/>
    </source>
</evidence>
<keyword evidence="2" id="KW-0479">Metal-binding</keyword>
<dbReference type="PROSITE" id="PS51257">
    <property type="entry name" value="PROKAR_LIPOPROTEIN"/>
    <property type="match status" value="1"/>
</dbReference>
<dbReference type="RefSeq" id="WP_173662238.1">
    <property type="nucleotide sequence ID" value="NZ_JAOUSE010000074.1"/>
</dbReference>
<dbReference type="InterPro" id="IPR050682">
    <property type="entry name" value="ModA/WtpA"/>
</dbReference>
<accession>A0ABT2WJ83</accession>
<comment type="caution">
    <text evidence="5">The sequence shown here is derived from an EMBL/GenBank/DDBJ whole genome shotgun (WGS) entry which is preliminary data.</text>
</comment>
<comment type="similarity">
    <text evidence="1">Belongs to the bacterial solute-binding protein ModA family.</text>
</comment>
<gene>
    <name evidence="5" type="primary">modA</name>
    <name evidence="5" type="ORF">OEV82_15150</name>
</gene>
<evidence type="ECO:0000313" key="5">
    <source>
        <dbReference type="EMBL" id="MCU9595761.1"/>
    </source>
</evidence>
<evidence type="ECO:0000256" key="3">
    <source>
        <dbReference type="ARBA" id="ARBA00022729"/>
    </source>
</evidence>
<protein>
    <submittedName>
        <fullName evidence="5">Molybdate ABC transporter substrate-binding protein</fullName>
    </submittedName>
</protein>
<name>A0ABT2WJ83_9BACI</name>
<dbReference type="SUPFAM" id="SSF53850">
    <property type="entry name" value="Periplasmic binding protein-like II"/>
    <property type="match status" value="1"/>
</dbReference>
<dbReference type="Proteomes" id="UP001208656">
    <property type="component" value="Unassembled WGS sequence"/>
</dbReference>
<dbReference type="PANTHER" id="PTHR30632:SF0">
    <property type="entry name" value="SULFATE-BINDING PROTEIN"/>
    <property type="match status" value="1"/>
</dbReference>
<dbReference type="Pfam" id="PF13531">
    <property type="entry name" value="SBP_bac_11"/>
    <property type="match status" value="1"/>
</dbReference>
<dbReference type="EMBL" id="JAOUSE010000074">
    <property type="protein sequence ID" value="MCU9595761.1"/>
    <property type="molecule type" value="Genomic_DNA"/>
</dbReference>
<evidence type="ECO:0000256" key="1">
    <source>
        <dbReference type="ARBA" id="ARBA00009175"/>
    </source>
</evidence>
<dbReference type="PIRSF" id="PIRSF004846">
    <property type="entry name" value="ModA"/>
    <property type="match status" value="1"/>
</dbReference>
<sequence>MNKLFFCTFLFLATILSGCETTGEASSGNIHLTVSAAASMTGSLLEIKEKFQSEYPHVKIHYNLGGTGTLRKQIEQGAGIDLFFSASEKDYNLLKEKGLVEKGEVLFQNELVVIQPSKGKYQTFQEFIKGKGKLAIGTPEAVPAGTYAYQALNTMGVLEGLDNRIVFTKDVRQVLTFVQEKAVDMGIVYASDVVCEKDMKIVERIKPEHYEPINYYIAVIKGDHTIEKKEVMEKFYQFVMSEDGMSIFEDYGFMVN</sequence>
<dbReference type="InterPro" id="IPR005950">
    <property type="entry name" value="ModA"/>
</dbReference>
<feature type="chain" id="PRO_5045327379" evidence="4">
    <location>
        <begin position="19"/>
        <end position="256"/>
    </location>
</feature>
<evidence type="ECO:0000256" key="4">
    <source>
        <dbReference type="SAM" id="SignalP"/>
    </source>
</evidence>
<proteinExistence type="inferred from homology"/>
<feature type="signal peptide" evidence="4">
    <location>
        <begin position="1"/>
        <end position="18"/>
    </location>
</feature>
<keyword evidence="3 4" id="KW-0732">Signal</keyword>